<reference evidence="1 2" key="1">
    <citation type="submission" date="2021-01" db="EMBL/GenBank/DDBJ databases">
        <title>Genomic Encyclopedia of Type Strains, Phase IV (KMG-IV): sequencing the most valuable type-strain genomes for metagenomic binning, comparative biology and taxonomic classification.</title>
        <authorList>
            <person name="Goeker M."/>
        </authorList>
    </citation>
    <scope>NUCLEOTIDE SEQUENCE [LARGE SCALE GENOMIC DNA]</scope>
    <source>
        <strain evidence="1 2">DSM 25890</strain>
    </source>
</reference>
<dbReference type="Gene3D" id="2.30.110.10">
    <property type="entry name" value="Electron Transport, Fmn-binding Protein, Chain A"/>
    <property type="match status" value="1"/>
</dbReference>
<proteinExistence type="predicted"/>
<dbReference type="PANTHER" id="PTHR34071:SF2">
    <property type="entry name" value="FLAVIN-NUCLEOTIDE-BINDING PROTEIN"/>
    <property type="match status" value="1"/>
</dbReference>
<gene>
    <name evidence="1" type="ORF">JOC73_002469</name>
</gene>
<dbReference type="Proteomes" id="UP001314796">
    <property type="component" value="Unassembled WGS sequence"/>
</dbReference>
<accession>A0ABS2NSH7</accession>
<organism evidence="1 2">
    <name type="scientific">Alkaliphilus hydrothermalis</name>
    <dbReference type="NCBI Taxonomy" id="1482730"/>
    <lineage>
        <taxon>Bacteria</taxon>
        <taxon>Bacillati</taxon>
        <taxon>Bacillota</taxon>
        <taxon>Clostridia</taxon>
        <taxon>Peptostreptococcales</taxon>
        <taxon>Natronincolaceae</taxon>
        <taxon>Alkaliphilus</taxon>
    </lineage>
</organism>
<sequence>MEVRRKDREINLEESKELLQRAGVGILSTVDEEGQPYGVPVNYVYEDDTIYFHCAVEGHKLINIKKNNRVCFTVYGENNVLAEKFTTTYESVVVFGRAKVVEEAEKLQALKLLVGKFSPDFMKEGLEYIERAANRTLVVKISVDQMTGKRNNPHKK</sequence>
<dbReference type="EMBL" id="JAFBEE010000019">
    <property type="protein sequence ID" value="MBM7615895.1"/>
    <property type="molecule type" value="Genomic_DNA"/>
</dbReference>
<dbReference type="PANTHER" id="PTHR34071">
    <property type="entry name" value="5-NITROIMIDAZOLE ANTIBIOTICS RESISTANCE PROTEIN, NIMA-FAMILY-RELATED PROTEIN-RELATED"/>
    <property type="match status" value="1"/>
</dbReference>
<keyword evidence="2" id="KW-1185">Reference proteome</keyword>
<evidence type="ECO:0000313" key="2">
    <source>
        <dbReference type="Proteomes" id="UP001314796"/>
    </source>
</evidence>
<dbReference type="RefSeq" id="WP_204403595.1">
    <property type="nucleotide sequence ID" value="NZ_JAFBEE010000019.1"/>
</dbReference>
<dbReference type="InterPro" id="IPR024747">
    <property type="entry name" value="Pyridox_Oxase-rel"/>
</dbReference>
<name>A0ABS2NSH7_9FIRM</name>
<dbReference type="InterPro" id="IPR012349">
    <property type="entry name" value="Split_barrel_FMN-bd"/>
</dbReference>
<dbReference type="Pfam" id="PF12900">
    <property type="entry name" value="Pyridox_ox_2"/>
    <property type="match status" value="1"/>
</dbReference>
<evidence type="ECO:0000313" key="1">
    <source>
        <dbReference type="EMBL" id="MBM7615895.1"/>
    </source>
</evidence>
<comment type="caution">
    <text evidence="1">The sequence shown here is derived from an EMBL/GenBank/DDBJ whole genome shotgun (WGS) entry which is preliminary data.</text>
</comment>
<protein>
    <submittedName>
        <fullName evidence="1">Nitroimidazol reductase NimA-like FMN-containing flavoprotein (Pyridoxamine 5'-phosphate oxidase superfamily)</fullName>
    </submittedName>
</protein>
<dbReference type="SUPFAM" id="SSF50475">
    <property type="entry name" value="FMN-binding split barrel"/>
    <property type="match status" value="1"/>
</dbReference>